<evidence type="ECO:0000256" key="6">
    <source>
        <dbReference type="RuleBase" id="RU004413"/>
    </source>
</evidence>
<name>A0AAN0IMI5_AMPQE</name>
<dbReference type="SUPFAM" id="SSF54686">
    <property type="entry name" value="Ribosomal protein L16p/L10e"/>
    <property type="match status" value="1"/>
</dbReference>
<dbReference type="GO" id="GO:0003735">
    <property type="term" value="F:structural constituent of ribosome"/>
    <property type="evidence" value="ECO:0007669"/>
    <property type="project" value="InterPro"/>
</dbReference>
<dbReference type="InterPro" id="IPR000114">
    <property type="entry name" value="Ribosomal_uL16_bact-type"/>
</dbReference>
<organism evidence="7 8">
    <name type="scientific">Amphimedon queenslandica</name>
    <name type="common">Sponge</name>
    <dbReference type="NCBI Taxonomy" id="400682"/>
    <lineage>
        <taxon>Eukaryota</taxon>
        <taxon>Metazoa</taxon>
        <taxon>Porifera</taxon>
        <taxon>Demospongiae</taxon>
        <taxon>Heteroscleromorpha</taxon>
        <taxon>Haplosclerida</taxon>
        <taxon>Niphatidae</taxon>
        <taxon>Amphimedon</taxon>
    </lineage>
</organism>
<dbReference type="InterPro" id="IPR036920">
    <property type="entry name" value="Ribosomal_uL16_sf"/>
</dbReference>
<dbReference type="NCBIfam" id="TIGR01164">
    <property type="entry name" value="rplP_bact"/>
    <property type="match status" value="1"/>
</dbReference>
<dbReference type="PANTHER" id="PTHR12220">
    <property type="entry name" value="50S/60S RIBOSOMAL PROTEIN L16"/>
    <property type="match status" value="1"/>
</dbReference>
<dbReference type="CDD" id="cd01433">
    <property type="entry name" value="Ribosomal_L16_L10e"/>
    <property type="match status" value="1"/>
</dbReference>
<dbReference type="GO" id="GO:0005762">
    <property type="term" value="C:mitochondrial large ribosomal subunit"/>
    <property type="evidence" value="ECO:0007669"/>
    <property type="project" value="TreeGrafter"/>
</dbReference>
<accession>A0AAN0IMI5</accession>
<evidence type="ECO:0000256" key="3">
    <source>
        <dbReference type="ARBA" id="ARBA00023274"/>
    </source>
</evidence>
<dbReference type="PRINTS" id="PR00060">
    <property type="entry name" value="RIBOSOMALL16"/>
</dbReference>
<dbReference type="InterPro" id="IPR047873">
    <property type="entry name" value="Ribosomal_uL16"/>
</dbReference>
<evidence type="ECO:0000313" key="7">
    <source>
        <dbReference type="EnsemblMetazoa" id="XP_011404839.2"/>
    </source>
</evidence>
<evidence type="ECO:0000256" key="1">
    <source>
        <dbReference type="ARBA" id="ARBA00008931"/>
    </source>
</evidence>
<dbReference type="Proteomes" id="UP000007879">
    <property type="component" value="Unassembled WGS sequence"/>
</dbReference>
<dbReference type="KEGG" id="aqu:100635823"/>
<dbReference type="PROSITE" id="PS00701">
    <property type="entry name" value="RIBOSOMAL_L16_2"/>
    <property type="match status" value="1"/>
</dbReference>
<dbReference type="InterPro" id="IPR020798">
    <property type="entry name" value="Ribosomal_uL16_CS"/>
</dbReference>
<reference evidence="8" key="1">
    <citation type="journal article" date="2010" name="Nature">
        <title>The Amphimedon queenslandica genome and the evolution of animal complexity.</title>
        <authorList>
            <person name="Srivastava M."/>
            <person name="Simakov O."/>
            <person name="Chapman J."/>
            <person name="Fahey B."/>
            <person name="Gauthier M.E."/>
            <person name="Mitros T."/>
            <person name="Richards G.S."/>
            <person name="Conaco C."/>
            <person name="Dacre M."/>
            <person name="Hellsten U."/>
            <person name="Larroux C."/>
            <person name="Putnam N.H."/>
            <person name="Stanke M."/>
            <person name="Adamska M."/>
            <person name="Darling A."/>
            <person name="Degnan S.M."/>
            <person name="Oakley T.H."/>
            <person name="Plachetzki D.C."/>
            <person name="Zhai Y."/>
            <person name="Adamski M."/>
            <person name="Calcino A."/>
            <person name="Cummins S.F."/>
            <person name="Goodstein D.M."/>
            <person name="Harris C."/>
            <person name="Jackson D.J."/>
            <person name="Leys S.P."/>
            <person name="Shu S."/>
            <person name="Woodcroft B.J."/>
            <person name="Vervoort M."/>
            <person name="Kosik K.S."/>
            <person name="Manning G."/>
            <person name="Degnan B.M."/>
            <person name="Rokhsar D.S."/>
        </authorList>
    </citation>
    <scope>NUCLEOTIDE SEQUENCE [LARGE SCALE GENOMIC DNA]</scope>
</reference>
<evidence type="ECO:0000256" key="5">
    <source>
        <dbReference type="ARBA" id="ARBA00035440"/>
    </source>
</evidence>
<dbReference type="GO" id="GO:0019843">
    <property type="term" value="F:rRNA binding"/>
    <property type="evidence" value="ECO:0007669"/>
    <property type="project" value="InterPro"/>
</dbReference>
<dbReference type="InterPro" id="IPR016180">
    <property type="entry name" value="Ribosomal_uL16_dom"/>
</dbReference>
<comment type="similarity">
    <text evidence="1 6">Belongs to the universal ribosomal protein uL16 family.</text>
</comment>
<protein>
    <recommendedName>
        <fullName evidence="4">Large ribosomal subunit protein uL16m</fullName>
    </recommendedName>
    <alternativeName>
        <fullName evidence="5">39S ribosomal protein L16, mitochondrial</fullName>
    </alternativeName>
</protein>
<dbReference type="PANTHER" id="PTHR12220:SF13">
    <property type="entry name" value="LARGE RIBOSOMAL SUBUNIT PROTEIN UL16M"/>
    <property type="match status" value="1"/>
</dbReference>
<evidence type="ECO:0000256" key="2">
    <source>
        <dbReference type="ARBA" id="ARBA00022980"/>
    </source>
</evidence>
<dbReference type="RefSeq" id="XP_011404839.2">
    <property type="nucleotide sequence ID" value="XM_011406537.2"/>
</dbReference>
<sequence length="186" mass="20853">MGVPKIGRGVVHNKMASFSKVLSKFLFPMQQIRGVANLPRPKQTKFRKYHKMLYCLKQGQKPSVPTLKHHDHGIYALEPKRITAAQIETCRVVLGRVLGRKKSGIKTLVFPHFPVTKKPLGVRMGSGKGNVDHFVAFVKAGTMLFEFKDNLYAKKAFKSVGYKLPMKVGFISKTPATDNNNNNNTN</sequence>
<dbReference type="GO" id="GO:0032543">
    <property type="term" value="P:mitochondrial translation"/>
    <property type="evidence" value="ECO:0007669"/>
    <property type="project" value="TreeGrafter"/>
</dbReference>
<dbReference type="EnsemblMetazoa" id="XM_011406537.2">
    <property type="protein sequence ID" value="XP_011404839.2"/>
    <property type="gene ID" value="LOC100635823"/>
</dbReference>
<dbReference type="AlphaFoldDB" id="A0AAN0IMI5"/>
<dbReference type="GeneID" id="100635823"/>
<proteinExistence type="inferred from homology"/>
<reference evidence="7" key="2">
    <citation type="submission" date="2024-06" db="UniProtKB">
        <authorList>
            <consortium name="EnsemblMetazoa"/>
        </authorList>
    </citation>
    <scope>IDENTIFICATION</scope>
</reference>
<keyword evidence="3 6" id="KW-0687">Ribonucleoprotein</keyword>
<evidence type="ECO:0000313" key="8">
    <source>
        <dbReference type="Proteomes" id="UP000007879"/>
    </source>
</evidence>
<keyword evidence="2 6" id="KW-0689">Ribosomal protein</keyword>
<dbReference type="Pfam" id="PF00252">
    <property type="entry name" value="Ribosomal_L16"/>
    <property type="match status" value="1"/>
</dbReference>
<dbReference type="Gene3D" id="3.90.1170.10">
    <property type="entry name" value="Ribosomal protein L10e/L16"/>
    <property type="match status" value="1"/>
</dbReference>
<evidence type="ECO:0000256" key="4">
    <source>
        <dbReference type="ARBA" id="ARBA00035302"/>
    </source>
</evidence>
<keyword evidence="8" id="KW-1185">Reference proteome</keyword>